<evidence type="ECO:0000256" key="2">
    <source>
        <dbReference type="ARBA" id="ARBA00010671"/>
    </source>
</evidence>
<evidence type="ECO:0000256" key="3">
    <source>
        <dbReference type="ARBA" id="ARBA00022793"/>
    </source>
</evidence>
<keyword evidence="3" id="KW-0210">Decarboxylase</keyword>
<evidence type="ECO:0000256" key="5">
    <source>
        <dbReference type="ARBA" id="ARBA00023239"/>
    </source>
</evidence>
<dbReference type="PANTHER" id="PTHR43277:SF4">
    <property type="entry name" value="ARGININE DECARBOXYLASE"/>
    <property type="match status" value="1"/>
</dbReference>
<name>A0A928Z894_9CYAN</name>
<accession>A0A928Z894</accession>
<dbReference type="CDD" id="cd00615">
    <property type="entry name" value="Orn_deC_like"/>
    <property type="match status" value="1"/>
</dbReference>
<feature type="domain" description="Orn/Lys/Arg decarboxylases family 1 pyridoxal-P attachment site" evidence="6">
    <location>
        <begin position="7"/>
        <end position="325"/>
    </location>
</feature>
<feature type="domain" description="Orn/Lys/Arg decarboxylase C-terminal" evidence="7">
    <location>
        <begin position="413"/>
        <end position="465"/>
    </location>
</feature>
<evidence type="ECO:0000313" key="9">
    <source>
        <dbReference type="Proteomes" id="UP000621799"/>
    </source>
</evidence>
<comment type="caution">
    <text evidence="8">The sequence shown here is derived from an EMBL/GenBank/DDBJ whole genome shotgun (WGS) entry which is preliminary data.</text>
</comment>
<dbReference type="Proteomes" id="UP000621799">
    <property type="component" value="Unassembled WGS sequence"/>
</dbReference>
<keyword evidence="8" id="KW-0032">Aminotransferase</keyword>
<dbReference type="InterPro" id="IPR000310">
    <property type="entry name" value="Orn/Lys/Arg_deCO2ase_major_dom"/>
</dbReference>
<reference evidence="8" key="1">
    <citation type="submission" date="2020-10" db="EMBL/GenBank/DDBJ databases">
        <authorList>
            <person name="Castelo-Branco R."/>
            <person name="Eusebio N."/>
            <person name="Adriana R."/>
            <person name="Vieira A."/>
            <person name="Brugerolle De Fraissinette N."/>
            <person name="Rezende De Castro R."/>
            <person name="Schneider M.P."/>
            <person name="Vasconcelos V."/>
            <person name="Leao P.N."/>
        </authorList>
    </citation>
    <scope>NUCLEOTIDE SEQUENCE</scope>
    <source>
        <strain evidence="8">LEGE 11467</strain>
    </source>
</reference>
<dbReference type="EMBL" id="JADEXN010000073">
    <property type="protein sequence ID" value="MBE9040314.1"/>
    <property type="molecule type" value="Genomic_DNA"/>
</dbReference>
<dbReference type="InterPro" id="IPR015424">
    <property type="entry name" value="PyrdxlP-dep_Trfase"/>
</dbReference>
<gene>
    <name evidence="8" type="ORF">IQ235_05845</name>
</gene>
<dbReference type="RefSeq" id="WP_264320567.1">
    <property type="nucleotide sequence ID" value="NZ_JADEXN010000073.1"/>
</dbReference>
<keyword evidence="5" id="KW-0456">Lyase</keyword>
<dbReference type="GO" id="GO:0016831">
    <property type="term" value="F:carboxy-lyase activity"/>
    <property type="evidence" value="ECO:0007669"/>
    <property type="project" value="UniProtKB-KW"/>
</dbReference>
<proteinExistence type="inferred from homology"/>
<dbReference type="PANTHER" id="PTHR43277">
    <property type="entry name" value="ARGININE DECARBOXYLASE"/>
    <property type="match status" value="1"/>
</dbReference>
<dbReference type="Pfam" id="PF01276">
    <property type="entry name" value="OKR_DC_1"/>
    <property type="match status" value="1"/>
</dbReference>
<dbReference type="Gene3D" id="3.40.640.10">
    <property type="entry name" value="Type I PLP-dependent aspartate aminotransferase-like (Major domain)"/>
    <property type="match status" value="1"/>
</dbReference>
<evidence type="ECO:0000259" key="7">
    <source>
        <dbReference type="Pfam" id="PF03711"/>
    </source>
</evidence>
<dbReference type="InterPro" id="IPR008286">
    <property type="entry name" value="Prn/Lys/Arg_de-COase_C"/>
</dbReference>
<dbReference type="InterPro" id="IPR036633">
    <property type="entry name" value="Prn/Lys/Arg_de-COase_C_sf"/>
</dbReference>
<evidence type="ECO:0000256" key="4">
    <source>
        <dbReference type="ARBA" id="ARBA00022898"/>
    </source>
</evidence>
<dbReference type="AlphaFoldDB" id="A0A928Z894"/>
<evidence type="ECO:0000256" key="1">
    <source>
        <dbReference type="ARBA" id="ARBA00001933"/>
    </source>
</evidence>
<keyword evidence="8" id="KW-0808">Transferase</keyword>
<evidence type="ECO:0000259" key="6">
    <source>
        <dbReference type="Pfam" id="PF01276"/>
    </source>
</evidence>
<dbReference type="Pfam" id="PF03711">
    <property type="entry name" value="OKR_DC_1_C"/>
    <property type="match status" value="1"/>
</dbReference>
<dbReference type="GO" id="GO:0008483">
    <property type="term" value="F:transaminase activity"/>
    <property type="evidence" value="ECO:0007669"/>
    <property type="project" value="UniProtKB-KW"/>
</dbReference>
<dbReference type="InterPro" id="IPR052357">
    <property type="entry name" value="Orn_Lys_Arg_decarboxylase-I"/>
</dbReference>
<sequence length="494" mass="53030">MLDRTSTPLLDILRQVAQQDSAPFYVPGHKKGSGAPRELLRWWGGEVFRADLTELPQLDNLAAPEGAIAEAQALAAEVFGARRTWFLINGSTAGILAAILATCQTGDKIILPRTAHKSAISGLILSGAIPIFIHPTYDRDWDLPLGISPNAVAAALEAHPDAKAVMVVSPTYQGVCSDIASIADVTRQRDIPLIVDEAHGAHFTFHPDLPTPALEAGADVAIQSTHKVLGALTQASMLHLKGDRIDDLRLDRALQLVQSSSPSYLLMASLDGARQQMATKGHLLMSQTLQLAREARTRLSDIAPLSVLEVPVAQTPGFFDLDPTRLMVKVDRLGINGYDADEILDDRFGVTAELVERRYLAFAISLGNTATDIDRLVEGLRAIARESAPLHLDAGDDLLLEVPGEISHQDAFSPPAMSPRDAFFAPLETVSVSGSIGRLSGELICPYPPGIPVLMPGEEITPTAIEVLQRTRDLGGTITGCCDRNLQTIQVVST</sequence>
<comment type="cofactor">
    <cofactor evidence="1">
        <name>pyridoxal 5'-phosphate</name>
        <dbReference type="ChEBI" id="CHEBI:597326"/>
    </cofactor>
</comment>
<comment type="similarity">
    <text evidence="2">Belongs to the Orn/Lys/Arg decarboxylase class-I family.</text>
</comment>
<keyword evidence="9" id="KW-1185">Reference proteome</keyword>
<dbReference type="SUPFAM" id="SSF53383">
    <property type="entry name" value="PLP-dependent transferases"/>
    <property type="match status" value="1"/>
</dbReference>
<evidence type="ECO:0000313" key="8">
    <source>
        <dbReference type="EMBL" id="MBE9040314.1"/>
    </source>
</evidence>
<organism evidence="8 9">
    <name type="scientific">Zarconia navalis LEGE 11467</name>
    <dbReference type="NCBI Taxonomy" id="1828826"/>
    <lineage>
        <taxon>Bacteria</taxon>
        <taxon>Bacillati</taxon>
        <taxon>Cyanobacteriota</taxon>
        <taxon>Cyanophyceae</taxon>
        <taxon>Oscillatoriophycideae</taxon>
        <taxon>Oscillatoriales</taxon>
        <taxon>Oscillatoriales incertae sedis</taxon>
        <taxon>Zarconia</taxon>
        <taxon>Zarconia navalis</taxon>
    </lineage>
</organism>
<protein>
    <submittedName>
        <fullName evidence="8">Aminotransferase class I/II-fold pyridoxal phosphate-dependent enzyme</fullName>
    </submittedName>
</protein>
<keyword evidence="4" id="KW-0663">Pyridoxal phosphate</keyword>
<dbReference type="Gene3D" id="3.90.100.10">
    <property type="entry name" value="Orn/Lys/Arg decarboxylase, C-terminal domain"/>
    <property type="match status" value="1"/>
</dbReference>
<dbReference type="InterPro" id="IPR015421">
    <property type="entry name" value="PyrdxlP-dep_Trfase_major"/>
</dbReference>
<dbReference type="SUPFAM" id="SSF55904">
    <property type="entry name" value="Ornithine decarboxylase C-terminal domain"/>
    <property type="match status" value="1"/>
</dbReference>